<proteinExistence type="predicted"/>
<dbReference type="InterPro" id="IPR036162">
    <property type="entry name" value="Resolvase-like_N_sf"/>
</dbReference>
<evidence type="ECO:0000313" key="4">
    <source>
        <dbReference type="Proteomes" id="UP000620147"/>
    </source>
</evidence>
<dbReference type="Pfam" id="PF00239">
    <property type="entry name" value="Resolvase"/>
    <property type="match status" value="1"/>
</dbReference>
<dbReference type="Pfam" id="PF14287">
    <property type="entry name" value="DUF4368"/>
    <property type="match status" value="1"/>
</dbReference>
<dbReference type="Pfam" id="PF07508">
    <property type="entry name" value="Recombinase"/>
    <property type="match status" value="1"/>
</dbReference>
<reference evidence="3 4" key="1">
    <citation type="submission" date="2020-06" db="EMBL/GenBank/DDBJ databases">
        <title>Characterization of fructooligosaccharide metabolism and fructooligosaccharide-degrading enzymes in human commensal butyrate producers.</title>
        <authorList>
            <person name="Tanno H."/>
            <person name="Fujii T."/>
            <person name="Hirano K."/>
            <person name="Maeno S."/>
            <person name="Tonozuka T."/>
            <person name="Sakamoto M."/>
            <person name="Ohkuma M."/>
            <person name="Tochio T."/>
            <person name="Endo A."/>
        </authorList>
    </citation>
    <scope>NUCLEOTIDE SEQUENCE [LARGE SCALE GENOMIC DNA]</scope>
    <source>
        <strain evidence="3 4">JCM 31056</strain>
    </source>
</reference>
<dbReference type="PANTHER" id="PTHR30461">
    <property type="entry name" value="DNA-INVERTASE FROM LAMBDOID PROPHAGE"/>
    <property type="match status" value="1"/>
</dbReference>
<protein>
    <submittedName>
        <fullName evidence="3">Recombinase</fullName>
    </submittedName>
</protein>
<dbReference type="SUPFAM" id="SSF53041">
    <property type="entry name" value="Resolvase-like"/>
    <property type="match status" value="1"/>
</dbReference>
<dbReference type="InterPro" id="IPR038109">
    <property type="entry name" value="DNA_bind_recomb_sf"/>
</dbReference>
<dbReference type="EMBL" id="BLYJ01000010">
    <property type="protein sequence ID" value="GFO87913.1"/>
    <property type="molecule type" value="Genomic_DNA"/>
</dbReference>
<dbReference type="Proteomes" id="UP000620147">
    <property type="component" value="Unassembled WGS sequence"/>
</dbReference>
<evidence type="ECO:0000256" key="1">
    <source>
        <dbReference type="SAM" id="Coils"/>
    </source>
</evidence>
<dbReference type="Gene3D" id="3.90.1750.20">
    <property type="entry name" value="Putative Large Serine Recombinase, Chain B, Domain 2"/>
    <property type="match status" value="1"/>
</dbReference>
<dbReference type="PROSITE" id="PS51737">
    <property type="entry name" value="RECOMBINASE_DNA_BIND"/>
    <property type="match status" value="1"/>
</dbReference>
<accession>A0ABQ1DYW3</accession>
<dbReference type="InterPro" id="IPR025827">
    <property type="entry name" value="Zn_ribbon_recom_dom"/>
</dbReference>
<evidence type="ECO:0000259" key="2">
    <source>
        <dbReference type="PROSITE" id="PS51737"/>
    </source>
</evidence>
<evidence type="ECO:0000313" key="3">
    <source>
        <dbReference type="EMBL" id="GFO87913.1"/>
    </source>
</evidence>
<comment type="caution">
    <text evidence="3">The sequence shown here is derived from an EMBL/GenBank/DDBJ whole genome shotgun (WGS) entry which is preliminary data.</text>
</comment>
<dbReference type="InterPro" id="IPR050639">
    <property type="entry name" value="SSR_resolvase"/>
</dbReference>
<dbReference type="InterPro" id="IPR011109">
    <property type="entry name" value="DNA_bind_recombinase_dom"/>
</dbReference>
<dbReference type="Pfam" id="PF13408">
    <property type="entry name" value="Zn_ribbon_recom"/>
    <property type="match status" value="1"/>
</dbReference>
<feature type="domain" description="Recombinase" evidence="2">
    <location>
        <begin position="97"/>
        <end position="238"/>
    </location>
</feature>
<dbReference type="PANTHER" id="PTHR30461:SF23">
    <property type="entry name" value="DNA RECOMBINASE-RELATED"/>
    <property type="match status" value="1"/>
</dbReference>
<keyword evidence="4" id="KW-1185">Reference proteome</keyword>
<dbReference type="InterPro" id="IPR006119">
    <property type="entry name" value="Resolv_N"/>
</dbReference>
<dbReference type="Gene3D" id="3.40.50.1390">
    <property type="entry name" value="Resolvase, N-terminal catalytic domain"/>
    <property type="match status" value="1"/>
</dbReference>
<sequence>MIADVEAGKIKRVIVKDLSRFGRDYLQVGMFTEVLFAQYDIHFIAIANNVDSQKGENDLTPFVNLFNEWYARDCSRKQRAVQRMKGTSGKRLSTQTPYGYLKGEDGHLIPDEETAWVVKLIFNLCIQGYGPTQIANELTRRNIPTPGTMEHRRTGNMRHYSPETECVWCSRTVYFILARKEYLGHTVNFKTYSKSYKLKKRIPTPEEQQVVFENTHEALIDQEDWETVQRIRAGRRRLNKQEIPALFSGLLYCADCGSLLRVHRGKNISKGQECYCCGRYRVRTKSCSMHYIREVTLAELVKDNLKQIVKMAAEDEQEFVRRLTCQSAKEQAVKTRVLKKELELKERRVKELDGIIKRLYEDNITGKLSDERFKIFSADYEQEQHSLREEVVALQKQFDDAENTCTNISSFLKMAKRYADFDELTPAMLRDLIEKIIVHEGDKSSGHREQRIEIYYTFIGAAESSQITVKRKKKAA</sequence>
<name>A0ABQ1DYW3_9FIRM</name>
<dbReference type="InterPro" id="IPR025378">
    <property type="entry name" value="DUF4368"/>
</dbReference>
<keyword evidence="1" id="KW-0175">Coiled coil</keyword>
<organism evidence="3 4">
    <name type="scientific">Butyricicoccus faecihominis</name>
    <dbReference type="NCBI Taxonomy" id="1712515"/>
    <lineage>
        <taxon>Bacteria</taxon>
        <taxon>Bacillati</taxon>
        <taxon>Bacillota</taxon>
        <taxon>Clostridia</taxon>
        <taxon>Eubacteriales</taxon>
        <taxon>Butyricicoccaceae</taxon>
        <taxon>Butyricicoccus</taxon>
    </lineage>
</organism>
<gene>
    <name evidence="3" type="ORF">BUFA31_10770</name>
</gene>
<feature type="coiled-coil region" evidence="1">
    <location>
        <begin position="342"/>
        <end position="404"/>
    </location>
</feature>